<dbReference type="Gene3D" id="3.40.50.150">
    <property type="entry name" value="Vaccinia Virus protein VP39"/>
    <property type="match status" value="1"/>
</dbReference>
<reference evidence="9 10" key="1">
    <citation type="journal article" date="2017" name="Nat. Commun.">
        <title>'ARMAN' archaea depend on association with euryarchaeal host in culture and in situ.</title>
        <authorList>
            <person name="Golyshina O."/>
            <person name="Toshchakov S."/>
            <person name="Makarova K."/>
            <person name="Gavrilov S."/>
            <person name="Korzhenkov A."/>
            <person name="La Cono V."/>
            <person name="Arcadi E."/>
            <person name="Nechitaylo T."/>
            <person name="Ferrer M."/>
            <person name="Kublanov I."/>
            <person name="Wolf Y."/>
            <person name="Yakimov M."/>
            <person name="Golyshin P."/>
            <person name="Slesarev A."/>
            <person name="Kozyavkin S."/>
        </authorList>
    </citation>
    <scope>NUCLEOTIDE SEQUENCE [LARGE SCALE GENOMIC DNA]</scope>
    <source>
        <strain evidence="9 10">Mia14</strain>
    </source>
</reference>
<feature type="binding site" evidence="7">
    <location>
        <position position="83"/>
    </location>
    <ligand>
        <name>S-adenosyl-L-methionine</name>
        <dbReference type="ChEBI" id="CHEBI:59789"/>
    </ligand>
</feature>
<dbReference type="InterPro" id="IPR020596">
    <property type="entry name" value="rRNA_Ade_Mease_Trfase_CS"/>
</dbReference>
<feature type="binding site" evidence="7">
    <location>
        <position position="100"/>
    </location>
    <ligand>
        <name>S-adenosyl-L-methionine</name>
        <dbReference type="ChEBI" id="CHEBI:59789"/>
    </ligand>
</feature>
<dbReference type="AlphaFoldDB" id="A0A218NM24"/>
<evidence type="ECO:0000256" key="2">
    <source>
        <dbReference type="ARBA" id="ARBA00022552"/>
    </source>
</evidence>
<protein>
    <submittedName>
        <fullName evidence="9">Dimethyladenosine transferase (rRNA methylation)</fullName>
    </submittedName>
</protein>
<name>A0A218NM24_9ARCH</name>
<accession>A0A218NM24</accession>
<organism evidence="9 10">
    <name type="scientific">Candidatus Mancarchaeum acidiphilum</name>
    <dbReference type="NCBI Taxonomy" id="1920749"/>
    <lineage>
        <taxon>Archaea</taxon>
        <taxon>Candidatus Micrarchaeota</taxon>
        <taxon>Candidatus Mancarchaeum</taxon>
    </lineage>
</organism>
<keyword evidence="4 7" id="KW-0808">Transferase</keyword>
<evidence type="ECO:0000256" key="6">
    <source>
        <dbReference type="ARBA" id="ARBA00022884"/>
    </source>
</evidence>
<feature type="binding site" evidence="7">
    <location>
        <position position="13"/>
    </location>
    <ligand>
        <name>S-adenosyl-L-methionine</name>
        <dbReference type="ChEBI" id="CHEBI:59789"/>
    </ligand>
</feature>
<keyword evidence="3 7" id="KW-0489">Methyltransferase</keyword>
<dbReference type="PROSITE" id="PS51689">
    <property type="entry name" value="SAM_RNA_A_N6_MT"/>
    <property type="match status" value="1"/>
</dbReference>
<keyword evidence="5 7" id="KW-0949">S-adenosyl-L-methionine</keyword>
<evidence type="ECO:0000313" key="10">
    <source>
        <dbReference type="Proteomes" id="UP000197679"/>
    </source>
</evidence>
<dbReference type="InterPro" id="IPR020598">
    <property type="entry name" value="rRNA_Ade_methylase_Trfase_N"/>
</dbReference>
<evidence type="ECO:0000256" key="7">
    <source>
        <dbReference type="PROSITE-ProRule" id="PRU01026"/>
    </source>
</evidence>
<proteinExistence type="inferred from homology"/>
<dbReference type="Gene3D" id="1.10.8.100">
    <property type="entry name" value="Ribosomal RNA adenine dimethylase-like, domain 2"/>
    <property type="match status" value="1"/>
</dbReference>
<dbReference type="Proteomes" id="UP000197679">
    <property type="component" value="Chromosome"/>
</dbReference>
<sequence>MNLPHIKKSLGQNFLNNRNIAAIESEYGRNRNVIEIGPGRGILTEELCKRAKSVLAVEKDSSLYEELLSSLAYEPNLTLLNMDFFEFDIDASKYEIIISNIPYNLSSKTLKWLADNHKEALLCVQKEFAERLTAKPGERNYSKLSVFAQLNFSVYKIMKVKRGSFYPVPKVDSEIIYLKPVKNKVSASEYRILDLIMEHKKKILKNAILDSQKNLGLTQERIAQVMRILNEDNNLKGIDLSKTKVFKINPEALLKISQFINQYLEL</sequence>
<dbReference type="Pfam" id="PF00398">
    <property type="entry name" value="RrnaAD"/>
    <property type="match status" value="1"/>
</dbReference>
<dbReference type="PROSITE" id="PS01131">
    <property type="entry name" value="RRNA_A_DIMETH"/>
    <property type="match status" value="1"/>
</dbReference>
<feature type="binding site" evidence="7">
    <location>
        <position position="58"/>
    </location>
    <ligand>
        <name>S-adenosyl-L-methionine</name>
        <dbReference type="ChEBI" id="CHEBI:59789"/>
    </ligand>
</feature>
<gene>
    <name evidence="9" type="ORF">Mia14_0193</name>
</gene>
<dbReference type="InterPro" id="IPR001737">
    <property type="entry name" value="KsgA/Erm"/>
</dbReference>
<evidence type="ECO:0000259" key="8">
    <source>
        <dbReference type="SMART" id="SM00650"/>
    </source>
</evidence>
<dbReference type="SUPFAM" id="SSF53335">
    <property type="entry name" value="S-adenosyl-L-methionine-dependent methyltransferases"/>
    <property type="match status" value="1"/>
</dbReference>
<dbReference type="SMART" id="SM00650">
    <property type="entry name" value="rADc"/>
    <property type="match status" value="1"/>
</dbReference>
<dbReference type="InterPro" id="IPR023165">
    <property type="entry name" value="rRNA_Ade_diMease-like_C"/>
</dbReference>
<keyword evidence="10" id="KW-1185">Reference proteome</keyword>
<dbReference type="EMBL" id="CP019964">
    <property type="protein sequence ID" value="ASI13527.1"/>
    <property type="molecule type" value="Genomic_DNA"/>
</dbReference>
<feature type="binding site" evidence="7">
    <location>
        <position position="15"/>
    </location>
    <ligand>
        <name>S-adenosyl-L-methionine</name>
        <dbReference type="ChEBI" id="CHEBI:59789"/>
    </ligand>
</feature>
<dbReference type="PANTHER" id="PTHR11727">
    <property type="entry name" value="DIMETHYLADENOSINE TRANSFERASE"/>
    <property type="match status" value="1"/>
</dbReference>
<dbReference type="GO" id="GO:0000179">
    <property type="term" value="F:rRNA (adenine-N6,N6-)-dimethyltransferase activity"/>
    <property type="evidence" value="ECO:0007669"/>
    <property type="project" value="UniProtKB-UniRule"/>
</dbReference>
<feature type="domain" description="Ribosomal RNA adenine methylase transferase N-terminal" evidence="8">
    <location>
        <begin position="15"/>
        <end position="182"/>
    </location>
</feature>
<evidence type="ECO:0000313" key="9">
    <source>
        <dbReference type="EMBL" id="ASI13527.1"/>
    </source>
</evidence>
<keyword evidence="2" id="KW-0698">rRNA processing</keyword>
<dbReference type="GO" id="GO:0003723">
    <property type="term" value="F:RNA binding"/>
    <property type="evidence" value="ECO:0007669"/>
    <property type="project" value="UniProtKB-UniRule"/>
</dbReference>
<comment type="similarity">
    <text evidence="7">Belongs to the class I-like SAM-binding methyltransferase superfamily. rRNA adenine N(6)-methyltransferase family.</text>
</comment>
<keyword evidence="1" id="KW-0963">Cytoplasm</keyword>
<dbReference type="OrthoDB" id="9883at2157"/>
<dbReference type="KEGG" id="marh:Mia14_0193"/>
<dbReference type="RefSeq" id="WP_157891414.1">
    <property type="nucleotide sequence ID" value="NZ_CP019964.1"/>
</dbReference>
<dbReference type="InterPro" id="IPR029063">
    <property type="entry name" value="SAM-dependent_MTases_sf"/>
</dbReference>
<dbReference type="NCBIfam" id="TIGR00755">
    <property type="entry name" value="ksgA"/>
    <property type="match status" value="1"/>
</dbReference>
<dbReference type="GeneID" id="33313751"/>
<keyword evidence="6 7" id="KW-0694">RNA-binding</keyword>
<feature type="binding site" evidence="7">
    <location>
        <position position="37"/>
    </location>
    <ligand>
        <name>S-adenosyl-L-methionine</name>
        <dbReference type="ChEBI" id="CHEBI:59789"/>
    </ligand>
</feature>
<dbReference type="CDD" id="cd02440">
    <property type="entry name" value="AdoMet_MTases"/>
    <property type="match status" value="1"/>
</dbReference>
<evidence type="ECO:0000256" key="5">
    <source>
        <dbReference type="ARBA" id="ARBA00022691"/>
    </source>
</evidence>
<dbReference type="PANTHER" id="PTHR11727:SF7">
    <property type="entry name" value="DIMETHYLADENOSINE TRANSFERASE-RELATED"/>
    <property type="match status" value="1"/>
</dbReference>
<evidence type="ECO:0000256" key="1">
    <source>
        <dbReference type="ARBA" id="ARBA00022490"/>
    </source>
</evidence>
<dbReference type="InterPro" id="IPR011530">
    <property type="entry name" value="rRNA_adenine_dimethylase"/>
</dbReference>
<evidence type="ECO:0000256" key="3">
    <source>
        <dbReference type="ARBA" id="ARBA00022603"/>
    </source>
</evidence>
<evidence type="ECO:0000256" key="4">
    <source>
        <dbReference type="ARBA" id="ARBA00022679"/>
    </source>
</evidence>